<keyword evidence="1" id="KW-0406">Ion transport</keyword>
<proteinExistence type="predicted"/>
<evidence type="ECO:0000256" key="2">
    <source>
        <dbReference type="SAM" id="Phobius"/>
    </source>
</evidence>
<dbReference type="PANTHER" id="PTHR45651:SF11">
    <property type="entry name" value="CYCLIC NUCLEOTIDE-GATED ION CHANNEL 20, CHLOROPLASTIC-RELATED"/>
    <property type="match status" value="1"/>
</dbReference>
<keyword evidence="2" id="KW-1133">Transmembrane helix</keyword>
<sequence>MESSNANCAKNLLWTVILVKYIPSHVVGTCWYLFGLQRVNQCLQDACHDSGIARCMRFIDCGHGNDYPGFASDPTWDQWKNNENATACFTGGDFSFRIYAQAVNLTTEGSVVTRYVYALFWRFQASPSLHGSKTKFMLSSFCGRG</sequence>
<keyword evidence="4" id="KW-1185">Reference proteome</keyword>
<protein>
    <submittedName>
        <fullName evidence="3">Uncharacterized protein</fullName>
    </submittedName>
</protein>
<dbReference type="Proteomes" id="UP001630127">
    <property type="component" value="Unassembled WGS sequence"/>
</dbReference>
<keyword evidence="1" id="KW-0407">Ion channel</keyword>
<dbReference type="GO" id="GO:0034220">
    <property type="term" value="P:monoatomic ion transmembrane transport"/>
    <property type="evidence" value="ECO:0007669"/>
    <property type="project" value="UniProtKB-KW"/>
</dbReference>
<organism evidence="3 4">
    <name type="scientific">Cinchona calisaya</name>
    <dbReference type="NCBI Taxonomy" id="153742"/>
    <lineage>
        <taxon>Eukaryota</taxon>
        <taxon>Viridiplantae</taxon>
        <taxon>Streptophyta</taxon>
        <taxon>Embryophyta</taxon>
        <taxon>Tracheophyta</taxon>
        <taxon>Spermatophyta</taxon>
        <taxon>Magnoliopsida</taxon>
        <taxon>eudicotyledons</taxon>
        <taxon>Gunneridae</taxon>
        <taxon>Pentapetalae</taxon>
        <taxon>asterids</taxon>
        <taxon>lamiids</taxon>
        <taxon>Gentianales</taxon>
        <taxon>Rubiaceae</taxon>
        <taxon>Cinchonoideae</taxon>
        <taxon>Cinchoneae</taxon>
        <taxon>Cinchona</taxon>
    </lineage>
</organism>
<name>A0ABD3AF90_9GENT</name>
<keyword evidence="2" id="KW-0472">Membrane</keyword>
<gene>
    <name evidence="3" type="ORF">ACH5RR_008754</name>
</gene>
<keyword evidence="1" id="KW-0813">Transport</keyword>
<evidence type="ECO:0000256" key="1">
    <source>
        <dbReference type="ARBA" id="ARBA00023303"/>
    </source>
</evidence>
<accession>A0ABD3AF90</accession>
<dbReference type="PANTHER" id="PTHR45651">
    <property type="entry name" value="CYCLIC NUCLEOTIDE-GATED ION CHANNEL 15-RELATED-RELATED"/>
    <property type="match status" value="1"/>
</dbReference>
<evidence type="ECO:0000313" key="3">
    <source>
        <dbReference type="EMBL" id="KAL3529432.1"/>
    </source>
</evidence>
<dbReference type="AlphaFoldDB" id="A0ABD3AF90"/>
<reference evidence="3 4" key="1">
    <citation type="submission" date="2024-11" db="EMBL/GenBank/DDBJ databases">
        <title>A near-complete genome assembly of Cinchona calisaya.</title>
        <authorList>
            <person name="Lian D.C."/>
            <person name="Zhao X.W."/>
            <person name="Wei L."/>
        </authorList>
    </citation>
    <scope>NUCLEOTIDE SEQUENCE [LARGE SCALE GENOMIC DNA]</scope>
    <source>
        <tissue evidence="3">Nenye</tissue>
    </source>
</reference>
<dbReference type="EMBL" id="JBJUIK010000004">
    <property type="protein sequence ID" value="KAL3529432.1"/>
    <property type="molecule type" value="Genomic_DNA"/>
</dbReference>
<comment type="caution">
    <text evidence="3">The sequence shown here is derived from an EMBL/GenBank/DDBJ whole genome shotgun (WGS) entry which is preliminary data.</text>
</comment>
<feature type="transmembrane region" description="Helical" evidence="2">
    <location>
        <begin position="12"/>
        <end position="34"/>
    </location>
</feature>
<keyword evidence="2" id="KW-0812">Transmembrane</keyword>
<evidence type="ECO:0000313" key="4">
    <source>
        <dbReference type="Proteomes" id="UP001630127"/>
    </source>
</evidence>
<dbReference type="GO" id="GO:0016020">
    <property type="term" value="C:membrane"/>
    <property type="evidence" value="ECO:0007669"/>
    <property type="project" value="UniProtKB-SubCell"/>
</dbReference>